<comment type="caution">
    <text evidence="1">The sequence shown here is derived from an EMBL/GenBank/DDBJ whole genome shotgun (WGS) entry which is preliminary data.</text>
</comment>
<reference evidence="1" key="1">
    <citation type="journal article" date="2023" name="Plant J.">
        <title>The genome of the king protea, Protea cynaroides.</title>
        <authorList>
            <person name="Chang J."/>
            <person name="Duong T.A."/>
            <person name="Schoeman C."/>
            <person name="Ma X."/>
            <person name="Roodt D."/>
            <person name="Barker N."/>
            <person name="Li Z."/>
            <person name="Van de Peer Y."/>
            <person name="Mizrachi E."/>
        </authorList>
    </citation>
    <scope>NUCLEOTIDE SEQUENCE</scope>
    <source>
        <tissue evidence="1">Young leaves</tissue>
    </source>
</reference>
<dbReference type="EMBL" id="JAMYWD010000003">
    <property type="protein sequence ID" value="KAJ4976402.1"/>
    <property type="molecule type" value="Genomic_DNA"/>
</dbReference>
<evidence type="ECO:0000313" key="1">
    <source>
        <dbReference type="EMBL" id="KAJ4976402.1"/>
    </source>
</evidence>
<gene>
    <name evidence="1" type="ORF">NE237_001508</name>
</gene>
<accession>A0A9Q0KT79</accession>
<organism evidence="1 2">
    <name type="scientific">Protea cynaroides</name>
    <dbReference type="NCBI Taxonomy" id="273540"/>
    <lineage>
        <taxon>Eukaryota</taxon>
        <taxon>Viridiplantae</taxon>
        <taxon>Streptophyta</taxon>
        <taxon>Embryophyta</taxon>
        <taxon>Tracheophyta</taxon>
        <taxon>Spermatophyta</taxon>
        <taxon>Magnoliopsida</taxon>
        <taxon>Proteales</taxon>
        <taxon>Proteaceae</taxon>
        <taxon>Protea</taxon>
    </lineage>
</organism>
<protein>
    <submittedName>
        <fullName evidence="1">Uncharacterized protein</fullName>
    </submittedName>
</protein>
<dbReference type="Proteomes" id="UP001141806">
    <property type="component" value="Unassembled WGS sequence"/>
</dbReference>
<evidence type="ECO:0000313" key="2">
    <source>
        <dbReference type="Proteomes" id="UP001141806"/>
    </source>
</evidence>
<sequence length="148" mass="17110">MDLRQIWLAVKNLAGWIDLVGPGPTGGFWRLLLYLRHIFWLSSRVSNGPIKSCCLALTSDSHPCQPAIPSTTSLKHPHPCQPEEARLLFRQQISKFIFGTKESDLHLLLWKILVQIRSQKIKVSFSCFDFYYFLISPDVEKKIKERVK</sequence>
<dbReference type="AlphaFoldDB" id="A0A9Q0KT79"/>
<proteinExistence type="predicted"/>
<name>A0A9Q0KT79_9MAGN</name>
<keyword evidence="2" id="KW-1185">Reference proteome</keyword>